<dbReference type="EMBL" id="AP022595">
    <property type="protein sequence ID" value="BBY58518.1"/>
    <property type="molecule type" value="Genomic_DNA"/>
</dbReference>
<name>A0A7I7SP03_9MYCO</name>
<protein>
    <submittedName>
        <fullName evidence="1">Uncharacterized protein</fullName>
    </submittedName>
</protein>
<proteinExistence type="predicted"/>
<organism evidence="1 2">
    <name type="scientific">Mycolicibacterium sarraceniae</name>
    <dbReference type="NCBI Taxonomy" id="1534348"/>
    <lineage>
        <taxon>Bacteria</taxon>
        <taxon>Bacillati</taxon>
        <taxon>Actinomycetota</taxon>
        <taxon>Actinomycetes</taxon>
        <taxon>Mycobacteriales</taxon>
        <taxon>Mycobacteriaceae</taxon>
        <taxon>Mycolicibacterium</taxon>
    </lineage>
</organism>
<sequence length="73" mass="8079">MVTAAAPGTRSTESVASCELGYRCSALAEKPNWKPSSLTRNHLAVELCWGFYQRMIAAYAHPDRRHGKTALRS</sequence>
<dbReference type="Proteomes" id="UP000466445">
    <property type="component" value="Chromosome"/>
</dbReference>
<accession>A0A7I7SP03</accession>
<dbReference type="RefSeq" id="WP_163696065.1">
    <property type="nucleotide sequence ID" value="NZ_AP022595.1"/>
</dbReference>
<gene>
    <name evidence="1" type="ORF">MSAR_16540</name>
</gene>
<evidence type="ECO:0000313" key="2">
    <source>
        <dbReference type="Proteomes" id="UP000466445"/>
    </source>
</evidence>
<dbReference type="AlphaFoldDB" id="A0A7I7SP03"/>
<keyword evidence="2" id="KW-1185">Reference proteome</keyword>
<evidence type="ECO:0000313" key="1">
    <source>
        <dbReference type="EMBL" id="BBY58518.1"/>
    </source>
</evidence>
<dbReference type="KEGG" id="msar:MSAR_16540"/>
<reference evidence="1 2" key="1">
    <citation type="journal article" date="2019" name="Emerg. Microbes Infect.">
        <title>Comprehensive subspecies identification of 175 nontuberculous mycobacteria species based on 7547 genomic profiles.</title>
        <authorList>
            <person name="Matsumoto Y."/>
            <person name="Kinjo T."/>
            <person name="Motooka D."/>
            <person name="Nabeya D."/>
            <person name="Jung N."/>
            <person name="Uechi K."/>
            <person name="Horii T."/>
            <person name="Iida T."/>
            <person name="Fujita J."/>
            <person name="Nakamura S."/>
        </authorList>
    </citation>
    <scope>NUCLEOTIDE SEQUENCE [LARGE SCALE GENOMIC DNA]</scope>
    <source>
        <strain evidence="1 2">JCM 30395</strain>
    </source>
</reference>